<dbReference type="AlphaFoldDB" id="A0A2I0V7A1"/>
<evidence type="ECO:0000313" key="3">
    <source>
        <dbReference type="Proteomes" id="UP000233837"/>
    </source>
</evidence>
<dbReference type="EMBL" id="KZ504133">
    <property type="protein sequence ID" value="PKU59289.1"/>
    <property type="molecule type" value="Genomic_DNA"/>
</dbReference>
<keyword evidence="1" id="KW-1133">Transmembrane helix</keyword>
<evidence type="ECO:0000256" key="1">
    <source>
        <dbReference type="SAM" id="Phobius"/>
    </source>
</evidence>
<sequence>MEADVRCSSTDNLGQKMDSSASLLEFENGKAISGQSISRKVMDVEEARRRRTKGFLVINDQVGIVSQNFQHCIGKGKSIELISVMKTLETLRKIEANEVFHDRGTSSLGMNIFVQGFEKVETHAVNNKEALETKQHNVKEQVENSLVTIKMSSGKTKLAKEMKMLGPIKGKHRTRKETKKENLGCNDVRRMVGSEWDFHHVAASGKSRGILILWKHRIASFKLWEHVVFAFVTAMSLECDVVPQHFVGILEGFWFCFTRGSLFALGKLCIGVVFNAGFLVVGLLRRILELVFVFLTCGSLTEERVDPFNLALITEGKYDVNVREEDVDGITKKNDELSYSSISTVGDKRNSQDNESLSLSSPSFLLKSFLPQIVSRWSDTNSFGLKKYRPGRSVDGYLNEDAITRVSDFRQIVQADLTIVLADVSKNRNHIGSKRISIKL</sequence>
<reference evidence="2 3" key="2">
    <citation type="journal article" date="2017" name="Nature">
        <title>The Apostasia genome and the evolution of orchids.</title>
        <authorList>
            <person name="Zhang G.Q."/>
            <person name="Liu K.W."/>
            <person name="Li Z."/>
            <person name="Lohaus R."/>
            <person name="Hsiao Y.Y."/>
            <person name="Niu S.C."/>
            <person name="Wang J.Y."/>
            <person name="Lin Y.C."/>
            <person name="Xu Q."/>
            <person name="Chen L.J."/>
            <person name="Yoshida K."/>
            <person name="Fujiwara S."/>
            <person name="Wang Z.W."/>
            <person name="Zhang Y.Q."/>
            <person name="Mitsuda N."/>
            <person name="Wang M."/>
            <person name="Liu G.H."/>
            <person name="Pecoraro L."/>
            <person name="Huang H.X."/>
            <person name="Xiao X.J."/>
            <person name="Lin M."/>
            <person name="Wu X.Y."/>
            <person name="Wu W.L."/>
            <person name="Chen Y.Y."/>
            <person name="Chang S.B."/>
            <person name="Sakamoto S."/>
            <person name="Ohme-Takagi M."/>
            <person name="Yagi M."/>
            <person name="Zeng S.J."/>
            <person name="Shen C.Y."/>
            <person name="Yeh C.M."/>
            <person name="Luo Y.B."/>
            <person name="Tsai W.C."/>
            <person name="Van de Peer Y."/>
            <person name="Liu Z.J."/>
        </authorList>
    </citation>
    <scope>NUCLEOTIDE SEQUENCE [LARGE SCALE GENOMIC DNA]</scope>
    <source>
        <tissue evidence="2">The whole plant</tissue>
    </source>
</reference>
<gene>
    <name evidence="2" type="ORF">MA16_Dca023682</name>
</gene>
<keyword evidence="1" id="KW-0472">Membrane</keyword>
<keyword evidence="1" id="KW-0812">Transmembrane</keyword>
<reference evidence="2 3" key="1">
    <citation type="journal article" date="2016" name="Sci. Rep.">
        <title>The Dendrobium catenatum Lindl. genome sequence provides insights into polysaccharide synthase, floral development and adaptive evolution.</title>
        <authorList>
            <person name="Zhang G.Q."/>
            <person name="Xu Q."/>
            <person name="Bian C."/>
            <person name="Tsai W.C."/>
            <person name="Yeh C.M."/>
            <person name="Liu K.W."/>
            <person name="Yoshida K."/>
            <person name="Zhang L.S."/>
            <person name="Chang S.B."/>
            <person name="Chen F."/>
            <person name="Shi Y."/>
            <person name="Su Y.Y."/>
            <person name="Zhang Y.Q."/>
            <person name="Chen L.J."/>
            <person name="Yin Y."/>
            <person name="Lin M."/>
            <person name="Huang H."/>
            <person name="Deng H."/>
            <person name="Wang Z.W."/>
            <person name="Zhu S.L."/>
            <person name="Zhao X."/>
            <person name="Deng C."/>
            <person name="Niu S.C."/>
            <person name="Huang J."/>
            <person name="Wang M."/>
            <person name="Liu G.H."/>
            <person name="Yang H.J."/>
            <person name="Xiao X.J."/>
            <person name="Hsiao Y.Y."/>
            <person name="Wu W.L."/>
            <person name="Chen Y.Y."/>
            <person name="Mitsuda N."/>
            <person name="Ohme-Takagi M."/>
            <person name="Luo Y.B."/>
            <person name="Van de Peer Y."/>
            <person name="Liu Z.J."/>
        </authorList>
    </citation>
    <scope>NUCLEOTIDE SEQUENCE [LARGE SCALE GENOMIC DNA]</scope>
    <source>
        <tissue evidence="2">The whole plant</tissue>
    </source>
</reference>
<keyword evidence="3" id="KW-1185">Reference proteome</keyword>
<proteinExistence type="predicted"/>
<dbReference type="Proteomes" id="UP000233837">
    <property type="component" value="Unassembled WGS sequence"/>
</dbReference>
<protein>
    <submittedName>
        <fullName evidence="2">Uncharacterized protein</fullName>
    </submittedName>
</protein>
<name>A0A2I0V7A1_9ASPA</name>
<accession>A0A2I0V7A1</accession>
<evidence type="ECO:0000313" key="2">
    <source>
        <dbReference type="EMBL" id="PKU59289.1"/>
    </source>
</evidence>
<feature type="transmembrane region" description="Helical" evidence="1">
    <location>
        <begin position="262"/>
        <end position="284"/>
    </location>
</feature>
<organism evidence="2 3">
    <name type="scientific">Dendrobium catenatum</name>
    <dbReference type="NCBI Taxonomy" id="906689"/>
    <lineage>
        <taxon>Eukaryota</taxon>
        <taxon>Viridiplantae</taxon>
        <taxon>Streptophyta</taxon>
        <taxon>Embryophyta</taxon>
        <taxon>Tracheophyta</taxon>
        <taxon>Spermatophyta</taxon>
        <taxon>Magnoliopsida</taxon>
        <taxon>Liliopsida</taxon>
        <taxon>Asparagales</taxon>
        <taxon>Orchidaceae</taxon>
        <taxon>Epidendroideae</taxon>
        <taxon>Malaxideae</taxon>
        <taxon>Dendrobiinae</taxon>
        <taxon>Dendrobium</taxon>
    </lineage>
</organism>